<evidence type="ECO:0000313" key="1">
    <source>
        <dbReference type="EMBL" id="KAF3532439.1"/>
    </source>
</evidence>
<dbReference type="Proteomes" id="UP000266723">
    <property type="component" value="Unassembled WGS sequence"/>
</dbReference>
<reference evidence="1 2" key="1">
    <citation type="journal article" date="2020" name="BMC Genomics">
        <title>Intraspecific diversification of the crop wild relative Brassica cretica Lam. using demographic model selection.</title>
        <authorList>
            <person name="Kioukis A."/>
            <person name="Michalopoulou V.A."/>
            <person name="Briers L."/>
            <person name="Pirintsos S."/>
            <person name="Studholme D.J."/>
            <person name="Pavlidis P."/>
            <person name="Sarris P.F."/>
        </authorList>
    </citation>
    <scope>NUCLEOTIDE SEQUENCE [LARGE SCALE GENOMIC DNA]</scope>
    <source>
        <strain evidence="2">cv. PFS-1207/04</strain>
    </source>
</reference>
<protein>
    <recommendedName>
        <fullName evidence="3">DUF4216 domain-containing protein</fullName>
    </recommendedName>
</protein>
<sequence>MSSGVYYRSWMDKPHMDPNINLLTEEYGQGIGEFMKLVEQKPDAKTCMRQKMSFNNSDITDLLHGFLVIGERATYHVTVPSMFTEIGRLSGKPTKRRLTETEHAHLQTYLLTNCEDVLQYERHATEDELQQLRHNGFAAWLLSYSVGIPSLYTDDIATKYGFILSGQVPRKYLGIYRGHFDELVKFVGMSSVYSESVGNPSLYTDDIATKNGFILSGQVPRKYLGIYRGHSDELVKFVGMSSVYSEVCCISYPRVTYRDDPWVTVTQINPRGRVDGTFDNEPLQPDSTSNLSAVVDLADVELVENFTEFGLDAVVHSEDEAEVGEFDEDSDDSD</sequence>
<organism evidence="1 2">
    <name type="scientific">Brassica cretica</name>
    <name type="common">Mustard</name>
    <dbReference type="NCBI Taxonomy" id="69181"/>
    <lineage>
        <taxon>Eukaryota</taxon>
        <taxon>Viridiplantae</taxon>
        <taxon>Streptophyta</taxon>
        <taxon>Embryophyta</taxon>
        <taxon>Tracheophyta</taxon>
        <taxon>Spermatophyta</taxon>
        <taxon>Magnoliopsida</taxon>
        <taxon>eudicotyledons</taxon>
        <taxon>Gunneridae</taxon>
        <taxon>Pentapetalae</taxon>
        <taxon>rosids</taxon>
        <taxon>malvids</taxon>
        <taxon>Brassicales</taxon>
        <taxon>Brassicaceae</taxon>
        <taxon>Brassiceae</taxon>
        <taxon>Brassica</taxon>
    </lineage>
</organism>
<dbReference type="EMBL" id="QGKV02001507">
    <property type="protein sequence ID" value="KAF3532439.1"/>
    <property type="molecule type" value="Genomic_DNA"/>
</dbReference>
<evidence type="ECO:0008006" key="3">
    <source>
        <dbReference type="Google" id="ProtNLM"/>
    </source>
</evidence>
<gene>
    <name evidence="1" type="ORF">DY000_02039702</name>
</gene>
<name>A0ABQ7BJJ9_BRACR</name>
<proteinExistence type="predicted"/>
<comment type="caution">
    <text evidence="1">The sequence shown here is derived from an EMBL/GenBank/DDBJ whole genome shotgun (WGS) entry which is preliminary data.</text>
</comment>
<accession>A0ABQ7BJJ9</accession>
<evidence type="ECO:0000313" key="2">
    <source>
        <dbReference type="Proteomes" id="UP000266723"/>
    </source>
</evidence>
<keyword evidence="2" id="KW-1185">Reference proteome</keyword>